<organism evidence="6 7">
    <name type="scientific">Adhaeribacter rhizoryzae</name>
    <dbReference type="NCBI Taxonomy" id="2607907"/>
    <lineage>
        <taxon>Bacteria</taxon>
        <taxon>Pseudomonadati</taxon>
        <taxon>Bacteroidota</taxon>
        <taxon>Cytophagia</taxon>
        <taxon>Cytophagales</taxon>
        <taxon>Hymenobacteraceae</taxon>
        <taxon>Adhaeribacter</taxon>
    </lineage>
</organism>
<evidence type="ECO:0000256" key="1">
    <source>
        <dbReference type="ARBA" id="ARBA00001974"/>
    </source>
</evidence>
<evidence type="ECO:0000256" key="2">
    <source>
        <dbReference type="ARBA" id="ARBA00006442"/>
    </source>
</evidence>
<dbReference type="RefSeq" id="WP_150089083.1">
    <property type="nucleotide sequence ID" value="NZ_VWSF01000010.1"/>
</dbReference>
<dbReference type="InterPro" id="IPR036188">
    <property type="entry name" value="FAD/NAD-bd_sf"/>
</dbReference>
<keyword evidence="3" id="KW-0285">Flavoprotein</keyword>
<dbReference type="Proteomes" id="UP000323426">
    <property type="component" value="Unassembled WGS sequence"/>
</dbReference>
<dbReference type="InterPro" id="IPR050260">
    <property type="entry name" value="FAD-bd_OxRdtase"/>
</dbReference>
<comment type="similarity">
    <text evidence="2">Belongs to the FAD-dependent oxidoreductase family.</text>
</comment>
<dbReference type="PRINTS" id="PR00368">
    <property type="entry name" value="FADPNR"/>
</dbReference>
<evidence type="ECO:0000256" key="3">
    <source>
        <dbReference type="ARBA" id="ARBA00022630"/>
    </source>
</evidence>
<dbReference type="PRINTS" id="PR00469">
    <property type="entry name" value="PNDRDTASEII"/>
</dbReference>
<reference evidence="6 7" key="1">
    <citation type="submission" date="2019-09" db="EMBL/GenBank/DDBJ databases">
        <title>Genome sequence and assembly of Adhaeribacter sp.</title>
        <authorList>
            <person name="Chhetri G."/>
        </authorList>
    </citation>
    <scope>NUCLEOTIDE SEQUENCE [LARGE SCALE GENOMIC DNA]</scope>
    <source>
        <strain evidence="6 7">DK36</strain>
    </source>
</reference>
<dbReference type="GO" id="GO:0016491">
    <property type="term" value="F:oxidoreductase activity"/>
    <property type="evidence" value="ECO:0007669"/>
    <property type="project" value="InterPro"/>
</dbReference>
<accession>A0A5M6DB97</accession>
<feature type="domain" description="FAD/NAD(P)-binding" evidence="5">
    <location>
        <begin position="1"/>
        <end position="299"/>
    </location>
</feature>
<comment type="caution">
    <text evidence="6">The sequence shown here is derived from an EMBL/GenBank/DDBJ whole genome shotgun (WGS) entry which is preliminary data.</text>
</comment>
<dbReference type="Pfam" id="PF07992">
    <property type="entry name" value="Pyr_redox_2"/>
    <property type="match status" value="1"/>
</dbReference>
<comment type="cofactor">
    <cofactor evidence="1">
        <name>FAD</name>
        <dbReference type="ChEBI" id="CHEBI:57692"/>
    </cofactor>
</comment>
<evidence type="ECO:0000313" key="7">
    <source>
        <dbReference type="Proteomes" id="UP000323426"/>
    </source>
</evidence>
<dbReference type="SUPFAM" id="SSF51905">
    <property type="entry name" value="FAD/NAD(P)-binding domain"/>
    <property type="match status" value="1"/>
</dbReference>
<dbReference type="EMBL" id="VWSF01000010">
    <property type="protein sequence ID" value="KAA5544834.1"/>
    <property type="molecule type" value="Genomic_DNA"/>
</dbReference>
<keyword evidence="4" id="KW-0274">FAD</keyword>
<evidence type="ECO:0000259" key="5">
    <source>
        <dbReference type="Pfam" id="PF07992"/>
    </source>
</evidence>
<evidence type="ECO:0000256" key="4">
    <source>
        <dbReference type="ARBA" id="ARBA00022827"/>
    </source>
</evidence>
<sequence>MRVIIIGNGVTGVTAATTIRKLDPTAHITIISAESEHFFSRTALMYLYMGHMQYRHIKPYEDWFWPERNINLLHAAVQSVDFNAKQVILENHTRIDYDKLLLATGSLPRTLGIPGENLAGVQGFYSLHDLAQLEQYSANIPRAVIVGGGLIGIELAEMFYTRCIPVTFLVREPYYWGNILPEAEGTLIQEHIRAHGIDLRLNTTVSEITGDAEGRVKSIITNKGEEIAANLVGVAVGVKPNVSFLENSDLKINRGVLVNQYLETNLPDVYAAGDCAEILPEPENKPVVEQLWYTGRMQGETVAHSICNRRTVYNRGIWFNSAKFFDIEYQTYGQVPAVPAPETDSLLWQHPKEKKLVRINYHQPSGKVLGFNLLGIRYRHEVCEKWLKEEKPISYVLKHLREANFDPEFYRRHEKEIIRTFSRQLSAVLS</sequence>
<proteinExistence type="inferred from homology"/>
<dbReference type="PANTHER" id="PTHR43429:SF3">
    <property type="entry name" value="NITRITE REDUCTASE [NAD(P)H]"/>
    <property type="match status" value="1"/>
</dbReference>
<evidence type="ECO:0000313" key="6">
    <source>
        <dbReference type="EMBL" id="KAA5544834.1"/>
    </source>
</evidence>
<protein>
    <submittedName>
        <fullName evidence="6">FAD-dependent oxidoreductase</fullName>
    </submittedName>
</protein>
<keyword evidence="7" id="KW-1185">Reference proteome</keyword>
<name>A0A5M6DB97_9BACT</name>
<dbReference type="Gene3D" id="3.50.50.60">
    <property type="entry name" value="FAD/NAD(P)-binding domain"/>
    <property type="match status" value="2"/>
</dbReference>
<gene>
    <name evidence="6" type="ORF">F0145_14220</name>
</gene>
<dbReference type="PANTHER" id="PTHR43429">
    <property type="entry name" value="PYRIDINE NUCLEOTIDE-DISULFIDE OXIDOREDUCTASE DOMAIN-CONTAINING"/>
    <property type="match status" value="1"/>
</dbReference>
<dbReference type="InterPro" id="IPR023753">
    <property type="entry name" value="FAD/NAD-binding_dom"/>
</dbReference>
<dbReference type="AlphaFoldDB" id="A0A5M6DB97"/>